<keyword evidence="3" id="KW-0732">Signal</keyword>
<evidence type="ECO:0000256" key="4">
    <source>
        <dbReference type="ARBA" id="ARBA00023136"/>
    </source>
</evidence>
<protein>
    <recommendedName>
        <fullName evidence="6">Bacterial surface antigen (D15) domain-containing protein</fullName>
    </recommendedName>
</protein>
<evidence type="ECO:0000256" key="2">
    <source>
        <dbReference type="ARBA" id="ARBA00022692"/>
    </source>
</evidence>
<dbReference type="PANTHER" id="PTHR12815:SF47">
    <property type="entry name" value="TRANSLOCATION AND ASSEMBLY MODULE SUBUNIT TAMA"/>
    <property type="match status" value="1"/>
</dbReference>
<organism evidence="7 8">
    <name type="scientific">Segatella bryantii</name>
    <name type="common">Prevotella bryantii</name>
    <dbReference type="NCBI Taxonomy" id="77095"/>
    <lineage>
        <taxon>Bacteria</taxon>
        <taxon>Pseudomonadati</taxon>
        <taxon>Bacteroidota</taxon>
        <taxon>Bacteroidia</taxon>
        <taxon>Bacteroidales</taxon>
        <taxon>Prevotellaceae</taxon>
        <taxon>Segatella</taxon>
    </lineage>
</organism>
<gene>
    <name evidence="7" type="ORF">CIK91_04185</name>
</gene>
<evidence type="ECO:0000256" key="5">
    <source>
        <dbReference type="ARBA" id="ARBA00023237"/>
    </source>
</evidence>
<dbReference type="PROSITE" id="PS51257">
    <property type="entry name" value="PROKAR_LIPOPROTEIN"/>
    <property type="match status" value="1"/>
</dbReference>
<keyword evidence="2" id="KW-0812">Transmembrane</keyword>
<keyword evidence="8" id="KW-1185">Reference proteome</keyword>
<keyword evidence="5" id="KW-0998">Cell outer membrane</keyword>
<name>A0ABX4EJV1_SEGBR</name>
<evidence type="ECO:0000259" key="6">
    <source>
        <dbReference type="Pfam" id="PF01103"/>
    </source>
</evidence>
<sequence length="783" mass="88657">MKQNSIFQIVSLMIVCGVLLLIQSCSSTSAIPEGEQLFTGLKKIKYVNYEPGVHADETMLEMESVLASAPTGAFMGSSYYRTPFPIRLWVWNAFANSKGGIGKWLAKSFGSKPKLLSQVNPLLRAQVAQQQLQKFGYFNGKVSFENVTEHNPKQAKIAYTVDMGHLWTLDTVSYKNFPLQTDSLIHNSMQETLLHKGDAFEVATLEAERLRIANLFRNHGYYYYEESDAKYLADTVNTPGKVQLRFQMVDSISERASHPWYIGKIAINFKKQFMESLDSSRSFRNLIINYNGKRPPLRAGVILSGVNLRSRKLYSYEDEDALKQRLQSLGLFSYTNLQFTPRDSSLNCDTLDVNLDLIFDKPYSFYIEGNAKGKTTGRVGPQLVMGLTKQNAFRGGEVLDISVNGSYEWQTAHQNEHSSSKMNSYEYGAAVSLTMPRLLTPWSLFVGSRKGVRRRRHHYYGVPSTTLKVATNILNRADYFKRHVVSGELTYEWANSETSRHSFTPLSISYQYMNDKTQAFDSLLSLNPYLQISMRDQFVPKMSYTYSYRSPSKYQNPITWSTTVSEASNILSGFYVLFGEKWNTTNKTMFKNPYAQFLKLETDFVKQWKVGESSTLVGHFNVGAIWSYGNATQAPYYEQFYVGGANSIRAFNVRSIGPGKYVPADGRFSYIDQTGDIKLLANLEYRPQLFGSLYGAIFLDAGNVWALHSDDARPGSTFALKDFARQIAVGTGIGLRYDIGMFVLRLDWGIGLHVPYQTEKSGFYNVSSFKNAQSIHLAIGYPF</sequence>
<dbReference type="PANTHER" id="PTHR12815">
    <property type="entry name" value="SORTING AND ASSEMBLY MACHINERY SAMM50 PROTEIN FAMILY MEMBER"/>
    <property type="match status" value="1"/>
</dbReference>
<evidence type="ECO:0000256" key="3">
    <source>
        <dbReference type="ARBA" id="ARBA00022729"/>
    </source>
</evidence>
<dbReference type="RefSeq" id="WP_074613972.1">
    <property type="nucleotide sequence ID" value="NZ_BPTR01000001.1"/>
</dbReference>
<dbReference type="Proteomes" id="UP000216189">
    <property type="component" value="Unassembled WGS sequence"/>
</dbReference>
<reference evidence="7 8" key="1">
    <citation type="submission" date="2017-08" db="EMBL/GenBank/DDBJ databases">
        <title>Comparative genomics of non-oral Prevotella species.</title>
        <authorList>
            <person name="Accetto T."/>
            <person name="Nograsek B."/>
            <person name="Avgustin G."/>
        </authorList>
    </citation>
    <scope>NUCLEOTIDE SEQUENCE [LARGE SCALE GENOMIC DNA]</scope>
    <source>
        <strain evidence="7 8">TC1-1</strain>
    </source>
</reference>
<proteinExistence type="predicted"/>
<evidence type="ECO:0000313" key="8">
    <source>
        <dbReference type="Proteomes" id="UP000216189"/>
    </source>
</evidence>
<comment type="caution">
    <text evidence="7">The sequence shown here is derived from an EMBL/GenBank/DDBJ whole genome shotgun (WGS) entry which is preliminary data.</text>
</comment>
<dbReference type="Pfam" id="PF01103">
    <property type="entry name" value="Omp85"/>
    <property type="match status" value="1"/>
</dbReference>
<dbReference type="Gene3D" id="2.40.160.50">
    <property type="entry name" value="membrane protein fhac: a member of the omp85/tpsb transporter family"/>
    <property type="match status" value="1"/>
</dbReference>
<evidence type="ECO:0000313" key="7">
    <source>
        <dbReference type="EMBL" id="OYP56213.1"/>
    </source>
</evidence>
<evidence type="ECO:0000256" key="1">
    <source>
        <dbReference type="ARBA" id="ARBA00004370"/>
    </source>
</evidence>
<feature type="domain" description="Bacterial surface antigen (D15)" evidence="6">
    <location>
        <begin position="401"/>
        <end position="764"/>
    </location>
</feature>
<accession>A0ABX4EJV1</accession>
<dbReference type="InterPro" id="IPR039910">
    <property type="entry name" value="D15-like"/>
</dbReference>
<dbReference type="EMBL" id="NPJF01000024">
    <property type="protein sequence ID" value="OYP56213.1"/>
    <property type="molecule type" value="Genomic_DNA"/>
</dbReference>
<dbReference type="InterPro" id="IPR000184">
    <property type="entry name" value="Bac_surfAg_D15"/>
</dbReference>
<comment type="subcellular location">
    <subcellularLocation>
        <location evidence="1">Membrane</location>
    </subcellularLocation>
</comment>
<keyword evidence="4" id="KW-0472">Membrane</keyword>